<evidence type="ECO:0000256" key="3">
    <source>
        <dbReference type="ARBA" id="ARBA00023274"/>
    </source>
</evidence>
<dbReference type="PROSITE" id="PS01015">
    <property type="entry name" value="RIBOSOMAL_L19"/>
    <property type="match status" value="1"/>
</dbReference>
<dbReference type="RefSeq" id="YP_009033630.1">
    <property type="nucleotide sequence ID" value="NC_024167.1"/>
</dbReference>
<dbReference type="InterPro" id="IPR008991">
    <property type="entry name" value="Translation_prot_SH3-like_sf"/>
</dbReference>
<dbReference type="InterPro" id="IPR018257">
    <property type="entry name" value="Ribosomal_bL19_CS"/>
</dbReference>
<proteinExistence type="inferred from homology"/>
<evidence type="ECO:0000256" key="1">
    <source>
        <dbReference type="ARBA" id="ARBA00005781"/>
    </source>
</evidence>
<dbReference type="InterPro" id="IPR001857">
    <property type="entry name" value="Ribosomal_bL19"/>
</dbReference>
<dbReference type="SUPFAM" id="SSF50104">
    <property type="entry name" value="Translation proteins SH3-like domain"/>
    <property type="match status" value="1"/>
</dbReference>
<reference evidence="4" key="1">
    <citation type="journal article" date="2014" name="Genome Biol. Evol.">
        <title>Analyses of charophyte chloroplast genomes help characterize the ancestral chloroplast genome of land plants.</title>
        <authorList>
            <person name="Civan P."/>
            <person name="Foster P.G."/>
            <person name="Embley M.T."/>
            <person name="Seneca A."/>
            <person name="Cox C.J."/>
        </authorList>
    </citation>
    <scope>NUCLEOTIDE SEQUENCE</scope>
</reference>
<dbReference type="GO" id="GO:0006412">
    <property type="term" value="P:translation"/>
    <property type="evidence" value="ECO:0007669"/>
    <property type="project" value="InterPro"/>
</dbReference>
<dbReference type="GO" id="GO:0005840">
    <property type="term" value="C:ribosome"/>
    <property type="evidence" value="ECO:0007669"/>
    <property type="project" value="UniProtKB-KW"/>
</dbReference>
<comment type="similarity">
    <text evidence="1">Belongs to the bacterial ribosomal protein bL19 family.</text>
</comment>
<keyword evidence="4" id="KW-0934">Plastid</keyword>
<dbReference type="AlphaFoldDB" id="A0A024B3M5"/>
<accession>A0A024B3M5</accession>
<keyword evidence="3" id="KW-0687">Ribonucleoprotein</keyword>
<dbReference type="GO" id="GO:0003735">
    <property type="term" value="F:structural constituent of ribosome"/>
    <property type="evidence" value="ECO:0007669"/>
    <property type="project" value="InterPro"/>
</dbReference>
<organism evidence="4">
    <name type="scientific">Klebsormidium flaccidum</name>
    <name type="common">Filamentous green alga</name>
    <name type="synonym">Ulothrix flaccida</name>
    <dbReference type="NCBI Taxonomy" id="3175"/>
    <lineage>
        <taxon>Eukaryota</taxon>
        <taxon>Viridiplantae</taxon>
        <taxon>Streptophyta</taxon>
        <taxon>Klebsormidiophyceae</taxon>
        <taxon>Klebsormidiales</taxon>
        <taxon>Klebsormidiaceae</taxon>
        <taxon>Klebsormidium</taxon>
    </lineage>
</organism>
<evidence type="ECO:0000313" key="4">
    <source>
        <dbReference type="EMBL" id="AHZ11012.1"/>
    </source>
</evidence>
<dbReference type="GeneID" id="19523799"/>
<protein>
    <submittedName>
        <fullName evidence="4">Ribosomal protein L19</fullName>
    </submittedName>
</protein>
<name>A0A024B3M5_KLEFL</name>
<dbReference type="Gene3D" id="2.30.30.790">
    <property type="match status" value="1"/>
</dbReference>
<dbReference type="PANTHER" id="PTHR15680:SF9">
    <property type="entry name" value="LARGE RIBOSOMAL SUBUNIT PROTEIN BL19M"/>
    <property type="match status" value="1"/>
</dbReference>
<dbReference type="NCBIfam" id="TIGR01024">
    <property type="entry name" value="rplS_bact"/>
    <property type="match status" value="1"/>
</dbReference>
<dbReference type="PANTHER" id="PTHR15680">
    <property type="entry name" value="RIBOSOMAL PROTEIN L19"/>
    <property type="match status" value="1"/>
</dbReference>
<dbReference type="PRINTS" id="PR00061">
    <property type="entry name" value="RIBOSOMALL19"/>
</dbReference>
<dbReference type="InterPro" id="IPR038657">
    <property type="entry name" value="Ribosomal_bL19_sf"/>
</dbReference>
<dbReference type="PIRSF" id="PIRSF002191">
    <property type="entry name" value="Ribosomal_L19"/>
    <property type="match status" value="1"/>
</dbReference>
<evidence type="ECO:0000256" key="2">
    <source>
        <dbReference type="ARBA" id="ARBA00022980"/>
    </source>
</evidence>
<keyword evidence="4" id="KW-0150">Chloroplast</keyword>
<sequence>MSYQELLGKLQAKECKPSIPVIGPGDLLRVGVLIQEGSKSRIQPFQGTVLGIHSNQASTTLTLRRLAQVVNVERVLLLHSAKIATIQVLRRYKIRRSKLYYLRSFHSKKNRLKQKLS</sequence>
<geneLocation type="chloroplast" evidence="4"/>
<gene>
    <name evidence="4" type="primary">rpl19</name>
</gene>
<dbReference type="Pfam" id="PF01245">
    <property type="entry name" value="Ribosomal_L19"/>
    <property type="match status" value="1"/>
</dbReference>
<keyword evidence="2 4" id="KW-0689">Ribosomal protein</keyword>
<dbReference type="EMBL" id="KJ461680">
    <property type="protein sequence ID" value="AHZ11012.1"/>
    <property type="molecule type" value="Genomic_DNA"/>
</dbReference>
<dbReference type="GO" id="GO:1990904">
    <property type="term" value="C:ribonucleoprotein complex"/>
    <property type="evidence" value="ECO:0007669"/>
    <property type="project" value="UniProtKB-KW"/>
</dbReference>